<dbReference type="InterPro" id="IPR026362">
    <property type="entry name" value="DEXH_lig_assoc"/>
</dbReference>
<dbReference type="AlphaFoldDB" id="A0A4Y9SCK4"/>
<dbReference type="PIRSF" id="PIRSF037307">
    <property type="entry name" value="Lhr-like_helic_prd"/>
    <property type="match status" value="1"/>
</dbReference>
<dbReference type="Pfam" id="PF00271">
    <property type="entry name" value="Helicase_C"/>
    <property type="match status" value="1"/>
</dbReference>
<dbReference type="SUPFAM" id="SSF52540">
    <property type="entry name" value="P-loop containing nucleoside triphosphate hydrolases"/>
    <property type="match status" value="1"/>
</dbReference>
<evidence type="ECO:0000256" key="2">
    <source>
        <dbReference type="ARBA" id="ARBA00022763"/>
    </source>
</evidence>
<dbReference type="InterPro" id="IPR017170">
    <property type="entry name" value="Lhr-like"/>
</dbReference>
<evidence type="ECO:0000256" key="8">
    <source>
        <dbReference type="ARBA" id="ARBA00023235"/>
    </source>
</evidence>
<protein>
    <submittedName>
        <fullName evidence="13">Ligase-associated DNA damage response DEXH box helicase</fullName>
    </submittedName>
</protein>
<dbReference type="InterPro" id="IPR011545">
    <property type="entry name" value="DEAD/DEAH_box_helicase_dom"/>
</dbReference>
<keyword evidence="8" id="KW-0413">Isomerase</keyword>
<name>A0A4Y9SCK4_9BURK</name>
<reference evidence="13 14" key="1">
    <citation type="submission" date="2019-03" db="EMBL/GenBank/DDBJ databases">
        <title>Draft Genome Sequence of Duganella callidus sp. nov., a Novel Duganella Species Isolated from Cultivated Soil.</title>
        <authorList>
            <person name="Raths R."/>
            <person name="Peta V."/>
            <person name="Bucking H."/>
        </authorList>
    </citation>
    <scope>NUCLEOTIDE SEQUENCE [LARGE SCALE GENOMIC DNA]</scope>
    <source>
        <strain evidence="13 14">DN04</strain>
    </source>
</reference>
<dbReference type="InterPro" id="IPR014001">
    <property type="entry name" value="Helicase_ATP-bd"/>
</dbReference>
<dbReference type="PANTHER" id="PTHR47962:SF3">
    <property type="entry name" value="LARGE ATP-DEPENDENT HELICASE-RELATED PROTEIN"/>
    <property type="match status" value="1"/>
</dbReference>
<dbReference type="NCBIfam" id="TIGR04121">
    <property type="entry name" value="DEXH_lig_assoc"/>
    <property type="match status" value="1"/>
</dbReference>
<dbReference type="InterPro" id="IPR052511">
    <property type="entry name" value="ATP-dep_Helicase"/>
</dbReference>
<dbReference type="GO" id="GO:0004386">
    <property type="term" value="F:helicase activity"/>
    <property type="evidence" value="ECO:0007669"/>
    <property type="project" value="UniProtKB-KW"/>
</dbReference>
<dbReference type="SMART" id="SM00487">
    <property type="entry name" value="DEXDc"/>
    <property type="match status" value="1"/>
</dbReference>
<keyword evidence="2" id="KW-0227">DNA damage</keyword>
<dbReference type="InterPro" id="IPR045628">
    <property type="entry name" value="Lhr_WH_dom"/>
</dbReference>
<dbReference type="InterPro" id="IPR001650">
    <property type="entry name" value="Helicase_C-like"/>
</dbReference>
<organism evidence="13 14">
    <name type="scientific">Duganella callida</name>
    <dbReference type="NCBI Taxonomy" id="2561932"/>
    <lineage>
        <taxon>Bacteria</taxon>
        <taxon>Pseudomonadati</taxon>
        <taxon>Pseudomonadota</taxon>
        <taxon>Betaproteobacteria</taxon>
        <taxon>Burkholderiales</taxon>
        <taxon>Oxalobacteraceae</taxon>
        <taxon>Telluria group</taxon>
        <taxon>Duganella</taxon>
    </lineage>
</organism>
<evidence type="ECO:0000256" key="1">
    <source>
        <dbReference type="ARBA" id="ARBA00022741"/>
    </source>
</evidence>
<dbReference type="GO" id="GO:0006281">
    <property type="term" value="P:DNA repair"/>
    <property type="evidence" value="ECO:0007669"/>
    <property type="project" value="UniProtKB-KW"/>
</dbReference>
<keyword evidence="13" id="KW-0436">Ligase</keyword>
<dbReference type="Pfam" id="PF00270">
    <property type="entry name" value="DEAD"/>
    <property type="match status" value="1"/>
</dbReference>
<feature type="domain" description="Helicase ATP-binding" evidence="11">
    <location>
        <begin position="22"/>
        <end position="197"/>
    </location>
</feature>
<dbReference type="GO" id="GO:0016887">
    <property type="term" value="F:ATP hydrolysis activity"/>
    <property type="evidence" value="ECO:0007669"/>
    <property type="project" value="TreeGrafter"/>
</dbReference>
<evidence type="ECO:0000256" key="10">
    <source>
        <dbReference type="SAM" id="Coils"/>
    </source>
</evidence>
<dbReference type="PANTHER" id="PTHR47962">
    <property type="entry name" value="ATP-DEPENDENT HELICASE LHR-RELATED-RELATED"/>
    <property type="match status" value="1"/>
</dbReference>
<gene>
    <name evidence="13" type="ORF">E4L98_15100</name>
</gene>
<dbReference type="Pfam" id="PF19306">
    <property type="entry name" value="WHD_Lhr"/>
    <property type="match status" value="1"/>
</dbReference>
<dbReference type="InterPro" id="IPR027417">
    <property type="entry name" value="P-loop_NTPase"/>
</dbReference>
<evidence type="ECO:0000313" key="14">
    <source>
        <dbReference type="Proteomes" id="UP000297729"/>
    </source>
</evidence>
<comment type="caution">
    <text evidence="13">The sequence shown here is derived from an EMBL/GenBank/DDBJ whole genome shotgun (WGS) entry which is preliminary data.</text>
</comment>
<dbReference type="RefSeq" id="WP_135202380.1">
    <property type="nucleotide sequence ID" value="NZ_SPVG01000154.1"/>
</dbReference>
<accession>A0A4Y9SCK4</accession>
<dbReference type="EMBL" id="SPVG01000154">
    <property type="protein sequence ID" value="TFW20214.1"/>
    <property type="molecule type" value="Genomic_DNA"/>
</dbReference>
<keyword evidence="7" id="KW-0234">DNA repair</keyword>
<dbReference type="Gene3D" id="3.40.50.300">
    <property type="entry name" value="P-loop containing nucleotide triphosphate hydrolases"/>
    <property type="match status" value="2"/>
</dbReference>
<evidence type="ECO:0000256" key="7">
    <source>
        <dbReference type="ARBA" id="ARBA00023204"/>
    </source>
</evidence>
<dbReference type="CDD" id="cd18796">
    <property type="entry name" value="SF2_C_LHR"/>
    <property type="match status" value="1"/>
</dbReference>
<dbReference type="Proteomes" id="UP000297729">
    <property type="component" value="Unassembled WGS sequence"/>
</dbReference>
<keyword evidence="10" id="KW-0175">Coiled coil</keyword>
<proteinExistence type="inferred from homology"/>
<dbReference type="GO" id="GO:0003677">
    <property type="term" value="F:DNA binding"/>
    <property type="evidence" value="ECO:0007669"/>
    <property type="project" value="UniProtKB-KW"/>
</dbReference>
<dbReference type="InterPro" id="IPR013701">
    <property type="entry name" value="Lhr-like_DEAD/DEAH_assoc"/>
</dbReference>
<dbReference type="PROSITE" id="PS51194">
    <property type="entry name" value="HELICASE_CTER"/>
    <property type="match status" value="1"/>
</dbReference>
<keyword evidence="4" id="KW-0347">Helicase</keyword>
<feature type="coiled-coil region" evidence="10">
    <location>
        <begin position="730"/>
        <end position="757"/>
    </location>
</feature>
<keyword evidence="14" id="KW-1185">Reference proteome</keyword>
<keyword evidence="1" id="KW-0547">Nucleotide-binding</keyword>
<evidence type="ECO:0000256" key="4">
    <source>
        <dbReference type="ARBA" id="ARBA00022806"/>
    </source>
</evidence>
<sequence>MNAEQWFAARGWSVFPFQRAVWDAAAAGESGLLHASTGAGKTYAVWFAAVQRAAAVSRVGLKVLWITPMRALAADTLRALQEAAPPGWQVEARTGDTSSAQRARQNKRLPDALITTPESLTLLLSHADAHERFRALQMVIIDEWHELMGNKRGVQTQLALARLRHWNPALLVWGLSATLGNLPRAREALMPAGVIVEGHVAKEILVDTLVPDHPSRFPWGGHLGVQMLQPVIAEIEQHGSTLVFTNTRSQAELWYQALLDARPDWAGVIALHHGSLDKEVREWVELGLKQGQLKAVVCTSSLDLGVDFLPVERVLQIGSAKGIARLLQRAGRSGHAPGRISRLTLVPTQSLELLEAAGARAAVAARDIEPRLVPEKPLDVLVQHLVTIALGGGFRPLALLDEVRSAWSYRNLSEEEWQWALDFVARGGQSLVAYPEYRRVLPDADGVYHVPDVALGRRHRMGIGTIVSDSSLQVKYVSGGRLGSVEESFISRLKPGDHFLFAGRILEFVRLHEMTAYVRRATGARGAVPRWQGGRMPMSSELAHAALEQLRRATLGRYEGPEMRALQPLLAIQQRWSSLPTAETTVIETMHSREGRHLFMFPFAGRSVHVGLAALLAYRVGRMMPVTFSIAVNDYGFELLSAQEVDWNALLARPHGAQVELFSIDHLLEDVLASLNATELSQRRFREIARIAGLVFQGYPGQGKSARQLQASSQLFFAVFSQHDAGNLLLTQAQREVLEQELELGRLRATLMELQSRSVQFHVIQRATPFGFALMVERFREKLSTEKLSDRVARLVRALEKAAGP</sequence>
<keyword evidence="6" id="KW-0238">DNA-binding</keyword>
<dbReference type="GO" id="GO:0005524">
    <property type="term" value="F:ATP binding"/>
    <property type="evidence" value="ECO:0007669"/>
    <property type="project" value="UniProtKB-KW"/>
</dbReference>
<comment type="similarity">
    <text evidence="9">Belongs to the Lhr helicase family. Lhr-Core subfamily.</text>
</comment>
<evidence type="ECO:0000259" key="11">
    <source>
        <dbReference type="PROSITE" id="PS51192"/>
    </source>
</evidence>
<dbReference type="OrthoDB" id="9815222at2"/>
<evidence type="ECO:0000313" key="13">
    <source>
        <dbReference type="EMBL" id="TFW20214.1"/>
    </source>
</evidence>
<feature type="domain" description="Helicase C-terminal" evidence="12">
    <location>
        <begin position="227"/>
        <end position="386"/>
    </location>
</feature>
<dbReference type="PROSITE" id="PS51192">
    <property type="entry name" value="HELICASE_ATP_BIND_1"/>
    <property type="match status" value="1"/>
</dbReference>
<dbReference type="Pfam" id="PF08494">
    <property type="entry name" value="DEAD_assoc"/>
    <property type="match status" value="1"/>
</dbReference>
<evidence type="ECO:0000256" key="9">
    <source>
        <dbReference type="ARBA" id="ARBA00093467"/>
    </source>
</evidence>
<dbReference type="GO" id="GO:0016874">
    <property type="term" value="F:ligase activity"/>
    <property type="evidence" value="ECO:0007669"/>
    <property type="project" value="UniProtKB-KW"/>
</dbReference>
<keyword evidence="5" id="KW-0067">ATP-binding</keyword>
<evidence type="ECO:0000256" key="6">
    <source>
        <dbReference type="ARBA" id="ARBA00023125"/>
    </source>
</evidence>
<keyword evidence="3" id="KW-0378">Hydrolase</keyword>
<evidence type="ECO:0000256" key="3">
    <source>
        <dbReference type="ARBA" id="ARBA00022801"/>
    </source>
</evidence>
<dbReference type="SMART" id="SM00490">
    <property type="entry name" value="HELICc"/>
    <property type="match status" value="1"/>
</dbReference>
<evidence type="ECO:0000259" key="12">
    <source>
        <dbReference type="PROSITE" id="PS51194"/>
    </source>
</evidence>
<evidence type="ECO:0000256" key="5">
    <source>
        <dbReference type="ARBA" id="ARBA00022840"/>
    </source>
</evidence>